<dbReference type="RefSeq" id="XP_028151023.1">
    <property type="nucleotide sequence ID" value="XM_028295222.1"/>
</dbReference>
<gene>
    <name evidence="1" type="primary">LOC114344393</name>
</gene>
<sequence>MPFPSRHFETCIVGSKAFFWVVRDIGQFRKIQSNMFWYDYKTDEWSQQYKFPIADKSYKCCNYLDTFLILSIDEMCAFLFKENRGWRKLKLAFPPLEFSHDIRYIQTQYIISKYITEQIYKYTLFAYKDRLYLKGVV</sequence>
<protein>
    <submittedName>
        <fullName evidence="1">Uncharacterized protein LOC114344393</fullName>
    </submittedName>
</protein>
<evidence type="ECO:0000313" key="1">
    <source>
        <dbReference type="RefSeq" id="XP_028151023.1"/>
    </source>
</evidence>
<accession>A0A6P7GZX1</accession>
<proteinExistence type="predicted"/>
<organism evidence="1">
    <name type="scientific">Diabrotica virgifera virgifera</name>
    <name type="common">western corn rootworm</name>
    <dbReference type="NCBI Taxonomy" id="50390"/>
    <lineage>
        <taxon>Eukaryota</taxon>
        <taxon>Metazoa</taxon>
        <taxon>Ecdysozoa</taxon>
        <taxon>Arthropoda</taxon>
        <taxon>Hexapoda</taxon>
        <taxon>Insecta</taxon>
        <taxon>Pterygota</taxon>
        <taxon>Neoptera</taxon>
        <taxon>Endopterygota</taxon>
        <taxon>Coleoptera</taxon>
        <taxon>Polyphaga</taxon>
        <taxon>Cucujiformia</taxon>
        <taxon>Chrysomeloidea</taxon>
        <taxon>Chrysomelidae</taxon>
        <taxon>Galerucinae</taxon>
        <taxon>Diabroticina</taxon>
        <taxon>Diabroticites</taxon>
        <taxon>Diabrotica</taxon>
    </lineage>
</organism>
<dbReference type="InParanoid" id="A0A6P7GZX1"/>
<reference evidence="1" key="1">
    <citation type="submission" date="2025-08" db="UniProtKB">
        <authorList>
            <consortium name="RefSeq"/>
        </authorList>
    </citation>
    <scope>IDENTIFICATION</scope>
    <source>
        <tissue evidence="1">Whole insect</tissue>
    </source>
</reference>
<dbReference type="AlphaFoldDB" id="A0A6P7GZX1"/>
<name>A0A6P7GZX1_DIAVI</name>